<dbReference type="OrthoDB" id="10037289at2759"/>
<accession>W6YN49</accession>
<dbReference type="Proteomes" id="UP000053841">
    <property type="component" value="Unassembled WGS sequence"/>
</dbReference>
<sequence length="440" mass="50519">MPPAKKQKNLRQSGVSTQGSHSDSDSSDSAFESVRPRKNNKRKSTETVSGESHHSSKRVELEKLAPYDYVCIPRPLFDVEGENWLTWSTNPSAHVDEEDVYEKLYEPKWEQEKNDGVYMSPPEKHPGRKWVMMWSAWLKRNFLIRKAEYCDPHNFHMHIYTDWTSWGIIEIAENMMIEFNKAYQSKEPTRLEEMWAIMSAVGLWLNEADCVSQLVEGEGEDVIMFVGLLGCALLTTLAAVEKAGELKPDSRFMDLALVIAYYLEISYDLPAYGVEGDCVAWRKHAVSYFEKGNLDPAKGLSTTKLRIEKLKKVNNYNEEPDAPHSVDNLPGEYDDNPVLKLLREEDNGKENEHPEATDKTVGSSNPKSSKGKNTKKEDDVWNWAKVFKTYKKKRDPIMGGEQYDITKLTRAERARWAFDHKDPLADIPTKDLKNNLVDFE</sequence>
<protein>
    <submittedName>
        <fullName evidence="2">Uncharacterized protein</fullName>
    </submittedName>
</protein>
<feature type="compositionally biased region" description="Basic and acidic residues" evidence="1">
    <location>
        <begin position="347"/>
        <end position="358"/>
    </location>
</feature>
<evidence type="ECO:0000313" key="3">
    <source>
        <dbReference type="Proteomes" id="UP000053841"/>
    </source>
</evidence>
<organism evidence="2 3">
    <name type="scientific">Cochliobolus carbonum (strain 26-R-13)</name>
    <name type="common">Maize leaf spot fungus</name>
    <name type="synonym">Bipolaris zeicola</name>
    <dbReference type="NCBI Taxonomy" id="930089"/>
    <lineage>
        <taxon>Eukaryota</taxon>
        <taxon>Fungi</taxon>
        <taxon>Dikarya</taxon>
        <taxon>Ascomycota</taxon>
        <taxon>Pezizomycotina</taxon>
        <taxon>Dothideomycetes</taxon>
        <taxon>Pleosporomycetidae</taxon>
        <taxon>Pleosporales</taxon>
        <taxon>Pleosporineae</taxon>
        <taxon>Pleosporaceae</taxon>
        <taxon>Bipolaris</taxon>
    </lineage>
</organism>
<name>W6YN49_COCC2</name>
<gene>
    <name evidence="2" type="ORF">COCCADRAFT_81479</name>
</gene>
<feature type="compositionally biased region" description="Polar residues" evidence="1">
    <location>
        <begin position="10"/>
        <end position="19"/>
    </location>
</feature>
<dbReference type="eggNOG" id="ENOG502SPXG">
    <property type="taxonomic scope" value="Eukaryota"/>
</dbReference>
<keyword evidence="3" id="KW-1185">Reference proteome</keyword>
<dbReference type="KEGG" id="bze:COCCADRAFT_81479"/>
<dbReference type="HOGENOM" id="CLU_622542_0_0_1"/>
<feature type="region of interest" description="Disordered" evidence="1">
    <location>
        <begin position="1"/>
        <end position="57"/>
    </location>
</feature>
<proteinExistence type="predicted"/>
<evidence type="ECO:0000313" key="2">
    <source>
        <dbReference type="EMBL" id="EUC38943.1"/>
    </source>
</evidence>
<feature type="region of interest" description="Disordered" evidence="1">
    <location>
        <begin position="347"/>
        <end position="376"/>
    </location>
</feature>
<reference evidence="2 3" key="1">
    <citation type="journal article" date="2013" name="PLoS Genet.">
        <title>Comparative genome structure, secondary metabolite, and effector coding capacity across Cochliobolus pathogens.</title>
        <authorList>
            <person name="Condon B.J."/>
            <person name="Leng Y."/>
            <person name="Wu D."/>
            <person name="Bushley K.E."/>
            <person name="Ohm R.A."/>
            <person name="Otillar R."/>
            <person name="Martin J."/>
            <person name="Schackwitz W."/>
            <person name="Grimwood J."/>
            <person name="MohdZainudin N."/>
            <person name="Xue C."/>
            <person name="Wang R."/>
            <person name="Manning V.A."/>
            <person name="Dhillon B."/>
            <person name="Tu Z.J."/>
            <person name="Steffenson B.J."/>
            <person name="Salamov A."/>
            <person name="Sun H."/>
            <person name="Lowry S."/>
            <person name="LaButti K."/>
            <person name="Han J."/>
            <person name="Copeland A."/>
            <person name="Lindquist E."/>
            <person name="Barry K."/>
            <person name="Schmutz J."/>
            <person name="Baker S.E."/>
            <person name="Ciuffetti L.M."/>
            <person name="Grigoriev I.V."/>
            <person name="Zhong S."/>
            <person name="Turgeon B.G."/>
        </authorList>
    </citation>
    <scope>NUCLEOTIDE SEQUENCE [LARGE SCALE GENOMIC DNA]</scope>
    <source>
        <strain evidence="2 3">26-R-13</strain>
    </source>
</reference>
<dbReference type="GeneID" id="19151181"/>
<dbReference type="RefSeq" id="XP_007706760.1">
    <property type="nucleotide sequence ID" value="XM_007708570.1"/>
</dbReference>
<dbReference type="AlphaFoldDB" id="W6YN49"/>
<dbReference type="EMBL" id="KI964539">
    <property type="protein sequence ID" value="EUC38943.1"/>
    <property type="molecule type" value="Genomic_DNA"/>
</dbReference>
<evidence type="ECO:0000256" key="1">
    <source>
        <dbReference type="SAM" id="MobiDB-lite"/>
    </source>
</evidence>